<reference evidence="2" key="1">
    <citation type="submission" date="2021-01" db="EMBL/GenBank/DDBJ databases">
        <title>Whole genome shotgun sequence of Acrocarpospora phusangensis NBRC 108782.</title>
        <authorList>
            <person name="Komaki H."/>
            <person name="Tamura T."/>
        </authorList>
    </citation>
    <scope>NUCLEOTIDE SEQUENCE</scope>
    <source>
        <strain evidence="2">NBRC 108782</strain>
    </source>
</reference>
<name>A0A919UIZ9_9ACTN</name>
<sequence>MFPNVILACCVTLGWSPRKRLEARVYYGGSGGGWGTFGWGTPRLPGTGLPVMLLVALAVGLVVGGMMIVRAVRMRKAG</sequence>
<dbReference type="Proteomes" id="UP000640052">
    <property type="component" value="Unassembled WGS sequence"/>
</dbReference>
<keyword evidence="1" id="KW-1133">Transmembrane helix</keyword>
<gene>
    <name evidence="2" type="ORF">Aph01nite_15760</name>
</gene>
<dbReference type="EMBL" id="BOOA01000009">
    <property type="protein sequence ID" value="GIH23266.1"/>
    <property type="molecule type" value="Genomic_DNA"/>
</dbReference>
<accession>A0A919UIZ9</accession>
<dbReference type="AlphaFoldDB" id="A0A919UIZ9"/>
<organism evidence="2 3">
    <name type="scientific">Acrocarpospora phusangensis</name>
    <dbReference type="NCBI Taxonomy" id="1070424"/>
    <lineage>
        <taxon>Bacteria</taxon>
        <taxon>Bacillati</taxon>
        <taxon>Actinomycetota</taxon>
        <taxon>Actinomycetes</taxon>
        <taxon>Streptosporangiales</taxon>
        <taxon>Streptosporangiaceae</taxon>
        <taxon>Acrocarpospora</taxon>
    </lineage>
</organism>
<comment type="caution">
    <text evidence="2">The sequence shown here is derived from an EMBL/GenBank/DDBJ whole genome shotgun (WGS) entry which is preliminary data.</text>
</comment>
<feature type="transmembrane region" description="Helical" evidence="1">
    <location>
        <begin position="47"/>
        <end position="69"/>
    </location>
</feature>
<keyword evidence="1" id="KW-0812">Transmembrane</keyword>
<evidence type="ECO:0000256" key="1">
    <source>
        <dbReference type="SAM" id="Phobius"/>
    </source>
</evidence>
<proteinExistence type="predicted"/>
<evidence type="ECO:0000313" key="2">
    <source>
        <dbReference type="EMBL" id="GIH23266.1"/>
    </source>
</evidence>
<keyword evidence="1" id="KW-0472">Membrane</keyword>
<keyword evidence="3" id="KW-1185">Reference proteome</keyword>
<evidence type="ECO:0000313" key="3">
    <source>
        <dbReference type="Proteomes" id="UP000640052"/>
    </source>
</evidence>
<protein>
    <submittedName>
        <fullName evidence="2">Uncharacterized protein</fullName>
    </submittedName>
</protein>